<dbReference type="Proteomes" id="UP001145481">
    <property type="component" value="Unassembled WGS sequence"/>
</dbReference>
<dbReference type="RefSeq" id="WP_016569957.1">
    <property type="nucleotide sequence ID" value="NZ_AP025519.1"/>
</dbReference>
<accession>A0A9X3ZLP1</accession>
<dbReference type="AlphaFoldDB" id="A0A9X3ZLP1"/>
<gene>
    <name evidence="1" type="ORF">NM948_09920</name>
</gene>
<comment type="caution">
    <text evidence="1">The sequence shown here is derived from an EMBL/GenBank/DDBJ whole genome shotgun (WGS) entry which is preliminary data.</text>
</comment>
<reference evidence="1" key="1">
    <citation type="submission" date="2022-07" db="EMBL/GenBank/DDBJ databases">
        <title>Genome-based characterization of novel serogroup A variants of Pasteurella multocida.</title>
        <authorList>
            <person name="Prajapati A."/>
            <person name="Yogisharadhya R."/>
            <person name="Mohanty N."/>
            <person name="Chanda M."/>
            <person name="Mendem S.K."/>
            <person name="Siddaramappa S."/>
            <person name="Shivachandra S.B."/>
        </authorList>
    </citation>
    <scope>NUCLEOTIDE SEQUENCE</scope>
    <source>
        <strain evidence="1">NIVEDIPm19</strain>
    </source>
</reference>
<evidence type="ECO:0000313" key="2">
    <source>
        <dbReference type="Proteomes" id="UP001145481"/>
    </source>
</evidence>
<proteinExistence type="predicted"/>
<organism evidence="1 2">
    <name type="scientific">Pasteurella multocida</name>
    <dbReference type="NCBI Taxonomy" id="747"/>
    <lineage>
        <taxon>Bacteria</taxon>
        <taxon>Pseudomonadati</taxon>
        <taxon>Pseudomonadota</taxon>
        <taxon>Gammaproteobacteria</taxon>
        <taxon>Pasteurellales</taxon>
        <taxon>Pasteurellaceae</taxon>
        <taxon>Pasteurella</taxon>
    </lineage>
</organism>
<name>A0A9X3ZLP1_PASMD</name>
<sequence length="93" mass="10855">MQQTITNEQLFKKICEVQQALFSQEKRGLWTIQDVADFCGFSYHHTYREIVSDPRFPAPVDIAGRTGGKSKNLFLKDEVIEFFSRNKKKKNRA</sequence>
<evidence type="ECO:0000313" key="1">
    <source>
        <dbReference type="EMBL" id="MDA5623854.1"/>
    </source>
</evidence>
<protein>
    <submittedName>
        <fullName evidence="1">Uncharacterized protein</fullName>
    </submittedName>
</protein>
<dbReference type="EMBL" id="JANJHC010000025">
    <property type="protein sequence ID" value="MDA5623854.1"/>
    <property type="molecule type" value="Genomic_DNA"/>
</dbReference>